<evidence type="ECO:0000256" key="1">
    <source>
        <dbReference type="SAM" id="SignalP"/>
    </source>
</evidence>
<protein>
    <submittedName>
        <fullName evidence="2">Terpene cyclase/mutase family protein</fullName>
    </submittedName>
</protein>
<dbReference type="InterPro" id="IPR008930">
    <property type="entry name" value="Terpenoid_cyclase/PrenylTrfase"/>
</dbReference>
<accession>A0ABP4WEQ1</accession>
<evidence type="ECO:0000313" key="3">
    <source>
        <dbReference type="Proteomes" id="UP001501475"/>
    </source>
</evidence>
<keyword evidence="3" id="KW-1185">Reference proteome</keyword>
<organism evidence="2 3">
    <name type="scientific">Nostocoides vanveenii</name>
    <dbReference type="NCBI Taxonomy" id="330835"/>
    <lineage>
        <taxon>Bacteria</taxon>
        <taxon>Bacillati</taxon>
        <taxon>Actinomycetota</taxon>
        <taxon>Actinomycetes</taxon>
        <taxon>Micrococcales</taxon>
        <taxon>Intrasporangiaceae</taxon>
        <taxon>Nostocoides</taxon>
    </lineage>
</organism>
<reference evidence="3" key="1">
    <citation type="journal article" date="2019" name="Int. J. Syst. Evol. Microbiol.">
        <title>The Global Catalogue of Microorganisms (GCM) 10K type strain sequencing project: providing services to taxonomists for standard genome sequencing and annotation.</title>
        <authorList>
            <consortium name="The Broad Institute Genomics Platform"/>
            <consortium name="The Broad Institute Genome Sequencing Center for Infectious Disease"/>
            <person name="Wu L."/>
            <person name="Ma J."/>
        </authorList>
    </citation>
    <scope>NUCLEOTIDE SEQUENCE [LARGE SCALE GENOMIC DNA]</scope>
    <source>
        <strain evidence="3">JCM 15591</strain>
    </source>
</reference>
<sequence>MNHVTATLTRGVTVSLTASALLLGAATTAGASPTATSTTSEQRATASDRLSARVATGWLGRQFVDGSHLMTDFGGTSYDDPGLTLDAVLAFAATKTNDVRATKALTWLAQDSNLLSYIGTGSDESYAGAHAKLVLALQVRGQNPGSYGGRDILGELRSLQRADGRLSDRSKWGDYSNAFGQSFGVVALSRAGLPAANRAAGYLAGQACADGGVPITFEQATCTGDRDATALAIQAFRATGRSAAAAKAANWLRAAGAPANTNSAGLTAAALDLVGGAANVSAAASTRSYVRTLQQGCAAPFARRGAIAFDDSGFVAATAPRATTQAVLGLTPANLATLTSAGSIAYAPTLACS</sequence>
<proteinExistence type="predicted"/>
<feature type="signal peptide" evidence="1">
    <location>
        <begin position="1"/>
        <end position="31"/>
    </location>
</feature>
<dbReference type="Proteomes" id="UP001501475">
    <property type="component" value="Unassembled WGS sequence"/>
</dbReference>
<comment type="caution">
    <text evidence="2">The sequence shown here is derived from an EMBL/GenBank/DDBJ whole genome shotgun (WGS) entry which is preliminary data.</text>
</comment>
<dbReference type="SUPFAM" id="SSF48239">
    <property type="entry name" value="Terpenoid cyclases/Protein prenyltransferases"/>
    <property type="match status" value="1"/>
</dbReference>
<gene>
    <name evidence="2" type="ORF">GCM10009810_09170</name>
</gene>
<keyword evidence="1" id="KW-0732">Signal</keyword>
<feature type="chain" id="PRO_5046929296" evidence="1">
    <location>
        <begin position="32"/>
        <end position="353"/>
    </location>
</feature>
<dbReference type="RefSeq" id="WP_344062762.1">
    <property type="nucleotide sequence ID" value="NZ_BAAAPN010000024.1"/>
</dbReference>
<dbReference type="Gene3D" id="1.50.10.20">
    <property type="match status" value="1"/>
</dbReference>
<name>A0ABP4WEQ1_9MICO</name>
<evidence type="ECO:0000313" key="2">
    <source>
        <dbReference type="EMBL" id="GAA1751007.1"/>
    </source>
</evidence>
<dbReference type="EMBL" id="BAAAPN010000024">
    <property type="protein sequence ID" value="GAA1751007.1"/>
    <property type="molecule type" value="Genomic_DNA"/>
</dbReference>